<dbReference type="AlphaFoldDB" id="A0AA86QKA5"/>
<dbReference type="Proteomes" id="UP001642409">
    <property type="component" value="Unassembled WGS sequence"/>
</dbReference>
<sequence length="230" mass="26631">MNVFPVLEMILRNLVQVWYEPSNFINRVIHGRPSCFAILRLDLVSFGYSIYPTFCIEVIYVRAQTQAQGMCQTWQFQHFLVISKHCFLYHFKWRIMYFPIQVLDHQSHHGCVILCNRNYFYIVSSLQPFNFLLYNGGQPLSCHCRLILSGSQKVEVVSGFENERIKVFTTTSSYTVQDHGSVNFLPVVLPKLMPFDQFGILMHLSNQLSGTSLEPRDFSKVRGVDVTEGS</sequence>
<comment type="caution">
    <text evidence="1">The sequence shown here is derived from an EMBL/GenBank/DDBJ whole genome shotgun (WGS) entry which is preliminary data.</text>
</comment>
<dbReference type="EMBL" id="CATOUU010000924">
    <property type="protein sequence ID" value="CAI9959888.1"/>
    <property type="molecule type" value="Genomic_DNA"/>
</dbReference>
<reference evidence="2 3" key="2">
    <citation type="submission" date="2024-07" db="EMBL/GenBank/DDBJ databases">
        <authorList>
            <person name="Akdeniz Z."/>
        </authorList>
    </citation>
    <scope>NUCLEOTIDE SEQUENCE [LARGE SCALE GENOMIC DNA]</scope>
</reference>
<evidence type="ECO:0000313" key="3">
    <source>
        <dbReference type="Proteomes" id="UP001642409"/>
    </source>
</evidence>
<evidence type="ECO:0000313" key="2">
    <source>
        <dbReference type="EMBL" id="CAL6040833.1"/>
    </source>
</evidence>
<keyword evidence="3" id="KW-1185">Reference proteome</keyword>
<evidence type="ECO:0000313" key="1">
    <source>
        <dbReference type="EMBL" id="CAI9959888.1"/>
    </source>
</evidence>
<reference evidence="1" key="1">
    <citation type="submission" date="2023-06" db="EMBL/GenBank/DDBJ databases">
        <authorList>
            <person name="Kurt Z."/>
        </authorList>
    </citation>
    <scope>NUCLEOTIDE SEQUENCE</scope>
</reference>
<proteinExistence type="predicted"/>
<protein>
    <submittedName>
        <fullName evidence="2">Hypothetical_protein</fullName>
    </submittedName>
</protein>
<name>A0AA86QKA5_9EUKA</name>
<dbReference type="EMBL" id="CAXDID020000146">
    <property type="protein sequence ID" value="CAL6040833.1"/>
    <property type="molecule type" value="Genomic_DNA"/>
</dbReference>
<gene>
    <name evidence="2" type="ORF">HINF_LOCUS38528</name>
    <name evidence="1" type="ORF">HINF_LOCUS47533</name>
</gene>
<organism evidence="1">
    <name type="scientific">Hexamita inflata</name>
    <dbReference type="NCBI Taxonomy" id="28002"/>
    <lineage>
        <taxon>Eukaryota</taxon>
        <taxon>Metamonada</taxon>
        <taxon>Diplomonadida</taxon>
        <taxon>Hexamitidae</taxon>
        <taxon>Hexamitinae</taxon>
        <taxon>Hexamita</taxon>
    </lineage>
</organism>
<accession>A0AA86QKA5</accession>